<feature type="transmembrane region" description="Helical" evidence="1">
    <location>
        <begin position="67"/>
        <end position="85"/>
    </location>
</feature>
<feature type="transmembrane region" description="Helical" evidence="1">
    <location>
        <begin position="91"/>
        <end position="110"/>
    </location>
</feature>
<dbReference type="PANTHER" id="PTHR34989">
    <property type="entry name" value="PROTEIN HDED"/>
    <property type="match status" value="1"/>
</dbReference>
<dbReference type="RefSeq" id="WP_117357947.1">
    <property type="nucleotide sequence ID" value="NZ_QURH01000243.1"/>
</dbReference>
<gene>
    <name evidence="2" type="ORF">DZF91_14220</name>
</gene>
<keyword evidence="1" id="KW-0472">Membrane</keyword>
<dbReference type="Pfam" id="PF03729">
    <property type="entry name" value="DUF308"/>
    <property type="match status" value="2"/>
</dbReference>
<name>A0A372JMI5_9ACTN</name>
<sequence length="189" mass="19894">MIGQLSRHWWVLLARGVFAVLFGVLALFWPGITVWALTVLFGAYALVDGVFALVGAFAGVEGESRGWLAVAGVCGILLGLMTFAWPAATALVLLLLIASWAVIVGVLEIVAAVRLRRLVDDAWLLAVAGVVSVLFGLVLFIWPASGAIAVAWLIGLFAIVMGAALIGAAFRLRKLGGHPRTHRVGGQLS</sequence>
<keyword evidence="3" id="KW-1185">Reference proteome</keyword>
<dbReference type="OrthoDB" id="193343at2"/>
<comment type="caution">
    <text evidence="2">The sequence shown here is derived from an EMBL/GenBank/DDBJ whole genome shotgun (WGS) entry which is preliminary data.</text>
</comment>
<dbReference type="InterPro" id="IPR052712">
    <property type="entry name" value="Acid_resist_chaperone_HdeD"/>
</dbReference>
<evidence type="ECO:0000313" key="3">
    <source>
        <dbReference type="Proteomes" id="UP000261811"/>
    </source>
</evidence>
<organism evidence="2 3">
    <name type="scientific">Actinomadura logoneensis</name>
    <dbReference type="NCBI Taxonomy" id="2293572"/>
    <lineage>
        <taxon>Bacteria</taxon>
        <taxon>Bacillati</taxon>
        <taxon>Actinomycetota</taxon>
        <taxon>Actinomycetes</taxon>
        <taxon>Streptosporangiales</taxon>
        <taxon>Thermomonosporaceae</taxon>
        <taxon>Actinomadura</taxon>
    </lineage>
</organism>
<feature type="transmembrane region" description="Helical" evidence="1">
    <location>
        <begin position="12"/>
        <end position="29"/>
    </location>
</feature>
<evidence type="ECO:0000313" key="2">
    <source>
        <dbReference type="EMBL" id="RFU40994.1"/>
    </source>
</evidence>
<protein>
    <submittedName>
        <fullName evidence="2">HdeD family acid-resistance protein</fullName>
    </submittedName>
</protein>
<dbReference type="Proteomes" id="UP000261811">
    <property type="component" value="Unassembled WGS sequence"/>
</dbReference>
<dbReference type="EMBL" id="QURH01000243">
    <property type="protein sequence ID" value="RFU40994.1"/>
    <property type="molecule type" value="Genomic_DNA"/>
</dbReference>
<keyword evidence="1" id="KW-0812">Transmembrane</keyword>
<feature type="transmembrane region" description="Helical" evidence="1">
    <location>
        <begin position="122"/>
        <end position="142"/>
    </location>
</feature>
<dbReference type="InterPro" id="IPR005325">
    <property type="entry name" value="DUF308_memb"/>
</dbReference>
<dbReference type="GO" id="GO:0005886">
    <property type="term" value="C:plasma membrane"/>
    <property type="evidence" value="ECO:0007669"/>
    <property type="project" value="TreeGrafter"/>
</dbReference>
<keyword evidence="1" id="KW-1133">Transmembrane helix</keyword>
<dbReference type="AlphaFoldDB" id="A0A372JMI5"/>
<accession>A0A372JMI5</accession>
<feature type="transmembrane region" description="Helical" evidence="1">
    <location>
        <begin position="35"/>
        <end position="60"/>
    </location>
</feature>
<feature type="transmembrane region" description="Helical" evidence="1">
    <location>
        <begin position="148"/>
        <end position="170"/>
    </location>
</feature>
<evidence type="ECO:0000256" key="1">
    <source>
        <dbReference type="SAM" id="Phobius"/>
    </source>
</evidence>
<dbReference type="PANTHER" id="PTHR34989:SF1">
    <property type="entry name" value="PROTEIN HDED"/>
    <property type="match status" value="1"/>
</dbReference>
<proteinExistence type="predicted"/>
<reference evidence="2 3" key="1">
    <citation type="submission" date="2018-08" db="EMBL/GenBank/DDBJ databases">
        <title>Actinomadura jelena sp. nov., a novel Actinomycete isolated from soil in Chad.</title>
        <authorList>
            <person name="Shi L."/>
        </authorList>
    </citation>
    <scope>NUCLEOTIDE SEQUENCE [LARGE SCALE GENOMIC DNA]</scope>
    <source>
        <strain evidence="2 3">NEAU-G17</strain>
    </source>
</reference>